<dbReference type="PROSITE" id="PS00107">
    <property type="entry name" value="PROTEIN_KINASE_ATP"/>
    <property type="match status" value="1"/>
</dbReference>
<dbReference type="OrthoDB" id="1913956at2759"/>
<dbReference type="CDD" id="cd06899">
    <property type="entry name" value="lectin_legume_LecRK_Arcelin_ConA"/>
    <property type="match status" value="1"/>
</dbReference>
<dbReference type="InterPro" id="IPR001245">
    <property type="entry name" value="Ser-Thr/Tyr_kinase_cat_dom"/>
</dbReference>
<dbReference type="Gene3D" id="1.10.510.10">
    <property type="entry name" value="Transferase(Phosphotransferase) domain 1"/>
    <property type="match status" value="1"/>
</dbReference>
<feature type="binding site" evidence="14">
    <location>
        <position position="390"/>
    </location>
    <ligand>
        <name>ATP</name>
        <dbReference type="ChEBI" id="CHEBI:30616"/>
    </ligand>
</feature>
<keyword evidence="9 14" id="KW-0547">Nucleotide-binding</keyword>
<feature type="signal peptide" evidence="17">
    <location>
        <begin position="1"/>
        <end position="23"/>
    </location>
</feature>
<keyword evidence="7 17" id="KW-0732">Signal</keyword>
<evidence type="ECO:0000256" key="8">
    <source>
        <dbReference type="ARBA" id="ARBA00022734"/>
    </source>
</evidence>
<dbReference type="InterPro" id="IPR001220">
    <property type="entry name" value="Legume_lectin_dom"/>
</dbReference>
<keyword evidence="6 16" id="KW-0812">Transmembrane</keyword>
<dbReference type="InterPro" id="IPR011009">
    <property type="entry name" value="Kinase-like_dom_sf"/>
</dbReference>
<evidence type="ECO:0000313" key="20">
    <source>
        <dbReference type="Proteomes" id="UP001151287"/>
    </source>
</evidence>
<dbReference type="CDD" id="cd14066">
    <property type="entry name" value="STKc_IRAK"/>
    <property type="match status" value="1"/>
</dbReference>
<comment type="caution">
    <text evidence="19">The sequence shown here is derived from an EMBL/GenBank/DDBJ whole genome shotgun (WGS) entry which is preliminary data.</text>
</comment>
<evidence type="ECO:0000256" key="13">
    <source>
        <dbReference type="ARBA" id="ARBA00023136"/>
    </source>
</evidence>
<dbReference type="InterPro" id="IPR017441">
    <property type="entry name" value="Protein_kinase_ATP_BS"/>
</dbReference>
<dbReference type="SMART" id="SM00220">
    <property type="entry name" value="S_TKc"/>
    <property type="match status" value="1"/>
</dbReference>
<feature type="domain" description="Protein kinase" evidence="18">
    <location>
        <begin position="358"/>
        <end position="648"/>
    </location>
</feature>
<evidence type="ECO:0000256" key="7">
    <source>
        <dbReference type="ARBA" id="ARBA00022729"/>
    </source>
</evidence>
<keyword evidence="13 16" id="KW-0472">Membrane</keyword>
<comment type="similarity">
    <text evidence="2">In the N-terminal section; belongs to the leguminous lectin family.</text>
</comment>
<dbReference type="GO" id="GO:0005524">
    <property type="term" value="F:ATP binding"/>
    <property type="evidence" value="ECO:0007669"/>
    <property type="project" value="UniProtKB-UniRule"/>
</dbReference>
<evidence type="ECO:0000256" key="15">
    <source>
        <dbReference type="SAM" id="MobiDB-lite"/>
    </source>
</evidence>
<dbReference type="InterPro" id="IPR008271">
    <property type="entry name" value="Ser/Thr_kinase_AS"/>
</dbReference>
<keyword evidence="12 16" id="KW-1133">Transmembrane helix</keyword>
<comment type="subcellular location">
    <subcellularLocation>
        <location evidence="1">Membrane</location>
        <topology evidence="1">Single-pass type I membrane protein</topology>
    </subcellularLocation>
</comment>
<evidence type="ECO:0000256" key="11">
    <source>
        <dbReference type="ARBA" id="ARBA00022840"/>
    </source>
</evidence>
<keyword evidence="20" id="KW-1185">Reference proteome</keyword>
<dbReference type="FunFam" id="3.30.200.20:FF:000320">
    <property type="entry name" value="probable L-type lectin-domain containing receptor kinase S.5"/>
    <property type="match status" value="1"/>
</dbReference>
<dbReference type="Proteomes" id="UP001151287">
    <property type="component" value="Unassembled WGS sequence"/>
</dbReference>
<dbReference type="InterPro" id="IPR050528">
    <property type="entry name" value="L-type_Lectin-RKs"/>
</dbReference>
<keyword evidence="11 14" id="KW-0067">ATP-binding</keyword>
<evidence type="ECO:0000256" key="12">
    <source>
        <dbReference type="ARBA" id="ARBA00022989"/>
    </source>
</evidence>
<keyword evidence="8" id="KW-0430">Lectin</keyword>
<dbReference type="InterPro" id="IPR000719">
    <property type="entry name" value="Prot_kinase_dom"/>
</dbReference>
<dbReference type="Gene3D" id="2.60.120.200">
    <property type="match status" value="1"/>
</dbReference>
<evidence type="ECO:0000256" key="1">
    <source>
        <dbReference type="ARBA" id="ARBA00004479"/>
    </source>
</evidence>
<evidence type="ECO:0000256" key="10">
    <source>
        <dbReference type="ARBA" id="ARBA00022777"/>
    </source>
</evidence>
<keyword evidence="10" id="KW-0418">Kinase</keyword>
<evidence type="ECO:0000256" key="14">
    <source>
        <dbReference type="PROSITE-ProRule" id="PRU10141"/>
    </source>
</evidence>
<evidence type="ECO:0000256" key="5">
    <source>
        <dbReference type="ARBA" id="ARBA00022679"/>
    </source>
</evidence>
<evidence type="ECO:0000256" key="6">
    <source>
        <dbReference type="ARBA" id="ARBA00022692"/>
    </source>
</evidence>
<dbReference type="GO" id="GO:0030246">
    <property type="term" value="F:carbohydrate binding"/>
    <property type="evidence" value="ECO:0007669"/>
    <property type="project" value="UniProtKB-KW"/>
</dbReference>
<dbReference type="PROSITE" id="PS00108">
    <property type="entry name" value="PROTEIN_KINASE_ST"/>
    <property type="match status" value="1"/>
</dbReference>
<dbReference type="EMBL" id="JAMQYH010000002">
    <property type="protein sequence ID" value="KAJ1699943.1"/>
    <property type="molecule type" value="Genomic_DNA"/>
</dbReference>
<dbReference type="GO" id="GO:0051707">
    <property type="term" value="P:response to other organism"/>
    <property type="evidence" value="ECO:0007669"/>
    <property type="project" value="UniProtKB-ARBA"/>
</dbReference>
<reference evidence="19" key="1">
    <citation type="journal article" date="2022" name="Cell">
        <title>Repeat-based holocentromeres influence genome architecture and karyotype evolution.</title>
        <authorList>
            <person name="Hofstatter P.G."/>
            <person name="Thangavel G."/>
            <person name="Lux T."/>
            <person name="Neumann P."/>
            <person name="Vondrak T."/>
            <person name="Novak P."/>
            <person name="Zhang M."/>
            <person name="Costa L."/>
            <person name="Castellani M."/>
            <person name="Scott A."/>
            <person name="Toegelov H."/>
            <person name="Fuchs J."/>
            <person name="Mata-Sucre Y."/>
            <person name="Dias Y."/>
            <person name="Vanzela A.L.L."/>
            <person name="Huettel B."/>
            <person name="Almeida C.C.S."/>
            <person name="Simkova H."/>
            <person name="Souza G."/>
            <person name="Pedrosa-Harand A."/>
            <person name="Macas J."/>
            <person name="Mayer K.F.X."/>
            <person name="Houben A."/>
            <person name="Marques A."/>
        </authorList>
    </citation>
    <scope>NUCLEOTIDE SEQUENCE</scope>
    <source>
        <strain evidence="19">RhyBre1mFocal</strain>
    </source>
</reference>
<organism evidence="19 20">
    <name type="scientific">Rhynchospora breviuscula</name>
    <dbReference type="NCBI Taxonomy" id="2022672"/>
    <lineage>
        <taxon>Eukaryota</taxon>
        <taxon>Viridiplantae</taxon>
        <taxon>Streptophyta</taxon>
        <taxon>Embryophyta</taxon>
        <taxon>Tracheophyta</taxon>
        <taxon>Spermatophyta</taxon>
        <taxon>Magnoliopsida</taxon>
        <taxon>Liliopsida</taxon>
        <taxon>Poales</taxon>
        <taxon>Cyperaceae</taxon>
        <taxon>Cyperoideae</taxon>
        <taxon>Rhynchosporeae</taxon>
        <taxon>Rhynchospora</taxon>
    </lineage>
</organism>
<dbReference type="PROSITE" id="PS50011">
    <property type="entry name" value="PROTEIN_KINASE_DOM"/>
    <property type="match status" value="1"/>
</dbReference>
<evidence type="ECO:0000256" key="9">
    <source>
        <dbReference type="ARBA" id="ARBA00022741"/>
    </source>
</evidence>
<evidence type="ECO:0000256" key="17">
    <source>
        <dbReference type="SAM" id="SignalP"/>
    </source>
</evidence>
<dbReference type="AlphaFoldDB" id="A0A9Q0HW18"/>
<evidence type="ECO:0000256" key="2">
    <source>
        <dbReference type="ARBA" id="ARBA00008536"/>
    </source>
</evidence>
<evidence type="ECO:0000256" key="16">
    <source>
        <dbReference type="SAM" id="Phobius"/>
    </source>
</evidence>
<keyword evidence="4" id="KW-0723">Serine/threonine-protein kinase</keyword>
<gene>
    <name evidence="19" type="ORF">LUZ63_008455</name>
</gene>
<feature type="region of interest" description="Disordered" evidence="15">
    <location>
        <begin position="651"/>
        <end position="671"/>
    </location>
</feature>
<evidence type="ECO:0000256" key="4">
    <source>
        <dbReference type="ARBA" id="ARBA00022527"/>
    </source>
</evidence>
<dbReference type="GO" id="GO:0006952">
    <property type="term" value="P:defense response"/>
    <property type="evidence" value="ECO:0007669"/>
    <property type="project" value="UniProtKB-ARBA"/>
</dbReference>
<accession>A0A9Q0HW18</accession>
<proteinExistence type="inferred from homology"/>
<evidence type="ECO:0000313" key="19">
    <source>
        <dbReference type="EMBL" id="KAJ1699943.1"/>
    </source>
</evidence>
<name>A0A9Q0HW18_9POAL</name>
<dbReference type="GO" id="GO:0004674">
    <property type="term" value="F:protein serine/threonine kinase activity"/>
    <property type="evidence" value="ECO:0007669"/>
    <property type="project" value="UniProtKB-KW"/>
</dbReference>
<sequence length="696" mass="76564">MDNTLFPLLLYLFFSLLSTPSFSLSISAPTNTTNGYFSLSFPSFDASFANTNLTVFKPASIASNGALQITPDTQNDGYSLTQKAGRIFLSQPFPLWENTSSGVRLATFSTAFDINIYRPNGSLPGEGFAFLIASSLEQPPPGSENEYLGLTNLTLNGNPSNKFVAIELDTVKQSYDPDDNHVGLDINGVNSTVANSLTPFNITISPAIAIGTNYTVWIDYNGSSRHIWVYMAIQGNPKPAKDVLNAPLDLSEVINPKAYIGFSASTGITYELNCVLAWELMVEKLNKDKTGLSKATIAIIVGLSCSISAILALLLLAFYIRRKQVGDDPAMLKGTLRSLPGTPREFDFKELKKGTKNFDETMKLGQGGFGVVYKGVLVGDNGQDMAVAVKQFSRTSTKGQEDFLQELSIINRLRHKHLVRLQGWCHKNGVLLLVYDFMPNGSLDQHLFGDPEKPILGWDRRYTIVTGVASALHYLHNEYDQMVVHRDLKASNVMLDSQFNARLGDFGLARALETDKTSYAELEGIPGTMGYIAPECFHTGKATRESDVYGFGATILETVCGRPPRCDIAGFHFLVDWVWKLYREGHILEAVDQRLDGNFDEDDADRLLRLGLMCSHPTPGERPKTQAIVQILSRSVPPPEVPPFKPAFVMPAAEPDNESDSSRLRSSSYTVSTSDGWTYSSNYASKEHLTNDGSIV</sequence>
<dbReference type="FunFam" id="1.10.510.10:FF:000444">
    <property type="entry name" value="probable L-type lectin-domain containing receptor kinase S.5"/>
    <property type="match status" value="1"/>
</dbReference>
<keyword evidence="5" id="KW-0808">Transferase</keyword>
<dbReference type="GO" id="GO:0016020">
    <property type="term" value="C:membrane"/>
    <property type="evidence" value="ECO:0007669"/>
    <property type="project" value="UniProtKB-SubCell"/>
</dbReference>
<dbReference type="Pfam" id="PF00139">
    <property type="entry name" value="Lectin_legB"/>
    <property type="match status" value="1"/>
</dbReference>
<evidence type="ECO:0000256" key="3">
    <source>
        <dbReference type="ARBA" id="ARBA00010217"/>
    </source>
</evidence>
<dbReference type="SUPFAM" id="SSF49899">
    <property type="entry name" value="Concanavalin A-like lectins/glucanases"/>
    <property type="match status" value="1"/>
</dbReference>
<feature type="transmembrane region" description="Helical" evidence="16">
    <location>
        <begin position="297"/>
        <end position="320"/>
    </location>
</feature>
<feature type="chain" id="PRO_5040230047" description="Protein kinase domain-containing protein" evidence="17">
    <location>
        <begin position="24"/>
        <end position="696"/>
    </location>
</feature>
<protein>
    <recommendedName>
        <fullName evidence="18">Protein kinase domain-containing protein</fullName>
    </recommendedName>
</protein>
<dbReference type="InterPro" id="IPR013320">
    <property type="entry name" value="ConA-like_dom_sf"/>
</dbReference>
<dbReference type="Gene3D" id="3.30.200.20">
    <property type="entry name" value="Phosphorylase Kinase, domain 1"/>
    <property type="match status" value="1"/>
</dbReference>
<dbReference type="Pfam" id="PF07714">
    <property type="entry name" value="PK_Tyr_Ser-Thr"/>
    <property type="match status" value="1"/>
</dbReference>
<dbReference type="PANTHER" id="PTHR27007">
    <property type="match status" value="1"/>
</dbReference>
<evidence type="ECO:0000259" key="18">
    <source>
        <dbReference type="PROSITE" id="PS50011"/>
    </source>
</evidence>
<comment type="similarity">
    <text evidence="3">In the C-terminal section; belongs to the protein kinase superfamily. Ser/Thr protein kinase family.</text>
</comment>
<dbReference type="SUPFAM" id="SSF56112">
    <property type="entry name" value="Protein kinase-like (PK-like)"/>
    <property type="match status" value="1"/>
</dbReference>